<keyword evidence="1" id="KW-1133">Transmembrane helix</keyword>
<evidence type="ECO:0000256" key="1">
    <source>
        <dbReference type="SAM" id="Phobius"/>
    </source>
</evidence>
<name>A0A2H0W363_9BACT</name>
<evidence type="ECO:0000313" key="3">
    <source>
        <dbReference type="Proteomes" id="UP000229056"/>
    </source>
</evidence>
<keyword evidence="1" id="KW-0472">Membrane</keyword>
<protein>
    <submittedName>
        <fullName evidence="2">Uncharacterized protein</fullName>
    </submittedName>
</protein>
<feature type="transmembrane region" description="Helical" evidence="1">
    <location>
        <begin position="21"/>
        <end position="45"/>
    </location>
</feature>
<gene>
    <name evidence="2" type="ORF">COT80_03400</name>
</gene>
<dbReference type="EMBL" id="PEZY01000012">
    <property type="protein sequence ID" value="PIS05788.1"/>
    <property type="molecule type" value="Genomic_DNA"/>
</dbReference>
<reference evidence="3" key="1">
    <citation type="submission" date="2017-09" db="EMBL/GenBank/DDBJ databases">
        <title>Depth-based differentiation of microbial function through sediment-hosted aquifers and enrichment of novel symbionts in the deep terrestrial subsurface.</title>
        <authorList>
            <person name="Probst A.J."/>
            <person name="Ladd B."/>
            <person name="Jarett J.K."/>
            <person name="Geller-Mcgrath D.E."/>
            <person name="Sieber C.M.K."/>
            <person name="Emerson J.B."/>
            <person name="Anantharaman K."/>
            <person name="Thomas B.C."/>
            <person name="Malmstrom R."/>
            <person name="Stieglmeier M."/>
            <person name="Klingl A."/>
            <person name="Woyke T."/>
            <person name="Ryan C.M."/>
            <person name="Banfield J.F."/>
        </authorList>
    </citation>
    <scope>NUCLEOTIDE SEQUENCE [LARGE SCALE GENOMIC DNA]</scope>
</reference>
<evidence type="ECO:0000313" key="2">
    <source>
        <dbReference type="EMBL" id="PIS05788.1"/>
    </source>
</evidence>
<keyword evidence="1" id="KW-0812">Transmembrane</keyword>
<sequence length="120" mass="13087">MLLKKLFKQLGHSQSVSTTELFKFGAIAGLVEVVYIVLVATFMLLAQSLFPDTPSGVIVGIVSFLTVFVFSATVSGVIMLGLPLYFAIEKKYKEALIILLSSGFSLMAILIIMMLGKFFI</sequence>
<feature type="transmembrane region" description="Helical" evidence="1">
    <location>
        <begin position="57"/>
        <end position="88"/>
    </location>
</feature>
<comment type="caution">
    <text evidence="2">The sequence shown here is derived from an EMBL/GenBank/DDBJ whole genome shotgun (WGS) entry which is preliminary data.</text>
</comment>
<feature type="transmembrane region" description="Helical" evidence="1">
    <location>
        <begin position="95"/>
        <end position="115"/>
    </location>
</feature>
<accession>A0A2H0W363</accession>
<organism evidence="2 3">
    <name type="scientific">Candidatus Buchananbacteria bacterium CG10_big_fil_rev_8_21_14_0_10_33_19</name>
    <dbReference type="NCBI Taxonomy" id="1974525"/>
    <lineage>
        <taxon>Bacteria</taxon>
        <taxon>Candidatus Buchananiibacteriota</taxon>
    </lineage>
</organism>
<dbReference type="Proteomes" id="UP000229056">
    <property type="component" value="Unassembled WGS sequence"/>
</dbReference>
<proteinExistence type="predicted"/>
<dbReference type="AlphaFoldDB" id="A0A2H0W363"/>